<keyword evidence="2" id="KW-1185">Reference proteome</keyword>
<name>A0ACB9T8F6_HOLOL</name>
<protein>
    <submittedName>
        <fullName evidence="1">Protein o-mannosyl-transferase tmtc2</fullName>
    </submittedName>
</protein>
<gene>
    <name evidence="1" type="ORF">MML48_4g00017575</name>
</gene>
<dbReference type="Proteomes" id="UP001056778">
    <property type="component" value="Chromosome 4"/>
</dbReference>
<sequence length="403" mass="45860">MIVSGEKILHSLARDEERKEWQRKNAKAQQIIISTIDRKILLHIVNCTSAKKINTKQEGQSSKNRIAFFAEKEETSLKEMESFVVDSGASSYMSNSIETFMSLEQIETNISVAKKDEDLKGLCIGTIERTECILENVIYVSELSKNLISVHAITENEGEVIFTKDRVAILKDDKKVLEGRKQENCLYIVQINKPAESMLAKNKFKKADRTKEQTGAKNERIQRFGETLARLQQDEEAERWYQAALNAQPDHVPAHITYGKLLAKNVSRVAEAEQWFRKAQKLAPDDATVYHHYGEFLASRGRYKEAAVLYEKAAELKPRDYELAVAAATAMRQAGRHDEAERWYRKAVILKPTDARGHTNLGAILHLNGKYREAADSYKEALRLQPNDVTTLTNLHKLHSVMT</sequence>
<reference evidence="1" key="1">
    <citation type="submission" date="2022-04" db="EMBL/GenBank/DDBJ databases">
        <title>Chromosome-scale genome assembly of Holotrichia oblita Faldermann.</title>
        <authorList>
            <person name="Rongchong L."/>
        </authorList>
    </citation>
    <scope>NUCLEOTIDE SEQUENCE</scope>
    <source>
        <strain evidence="1">81SQS9</strain>
    </source>
</reference>
<accession>A0ACB9T8F6</accession>
<dbReference type="EMBL" id="CM043018">
    <property type="protein sequence ID" value="KAI4462970.1"/>
    <property type="molecule type" value="Genomic_DNA"/>
</dbReference>
<organism evidence="1 2">
    <name type="scientific">Holotrichia oblita</name>
    <name type="common">Chafer beetle</name>
    <dbReference type="NCBI Taxonomy" id="644536"/>
    <lineage>
        <taxon>Eukaryota</taxon>
        <taxon>Metazoa</taxon>
        <taxon>Ecdysozoa</taxon>
        <taxon>Arthropoda</taxon>
        <taxon>Hexapoda</taxon>
        <taxon>Insecta</taxon>
        <taxon>Pterygota</taxon>
        <taxon>Neoptera</taxon>
        <taxon>Endopterygota</taxon>
        <taxon>Coleoptera</taxon>
        <taxon>Polyphaga</taxon>
        <taxon>Scarabaeiformia</taxon>
        <taxon>Scarabaeidae</taxon>
        <taxon>Melolonthinae</taxon>
        <taxon>Holotrichia</taxon>
    </lineage>
</organism>
<evidence type="ECO:0000313" key="1">
    <source>
        <dbReference type="EMBL" id="KAI4462970.1"/>
    </source>
</evidence>
<proteinExistence type="predicted"/>
<evidence type="ECO:0000313" key="2">
    <source>
        <dbReference type="Proteomes" id="UP001056778"/>
    </source>
</evidence>
<comment type="caution">
    <text evidence="1">The sequence shown here is derived from an EMBL/GenBank/DDBJ whole genome shotgun (WGS) entry which is preliminary data.</text>
</comment>